<name>A0ABR1G9T7_AURAN</name>
<comment type="caution">
    <text evidence="5">The sequence shown here is derived from an EMBL/GenBank/DDBJ whole genome shotgun (WGS) entry which is preliminary data.</text>
</comment>
<gene>
    <name evidence="5" type="ORF">SO694_00006045</name>
</gene>
<dbReference type="PROSITE" id="PS00557">
    <property type="entry name" value="FMN_HYDROXY_ACID_DH_1"/>
    <property type="match status" value="1"/>
</dbReference>
<evidence type="ECO:0000313" key="5">
    <source>
        <dbReference type="EMBL" id="KAK7250026.1"/>
    </source>
</evidence>
<dbReference type="InterPro" id="IPR012133">
    <property type="entry name" value="Alpha-hydoxy_acid_DH_FMN"/>
</dbReference>
<dbReference type="PANTHER" id="PTHR10578:SF149">
    <property type="entry name" value="2-HYDROXYACID OXIDASE 2"/>
    <property type="match status" value="1"/>
</dbReference>
<comment type="cofactor">
    <cofactor evidence="1">
        <name>FMN</name>
        <dbReference type="ChEBI" id="CHEBI:58210"/>
    </cofactor>
</comment>
<dbReference type="PANTHER" id="PTHR10578">
    <property type="entry name" value="S -2-HYDROXY-ACID OXIDASE-RELATED"/>
    <property type="match status" value="1"/>
</dbReference>
<accession>A0ABR1G9T7</accession>
<dbReference type="InterPro" id="IPR008259">
    <property type="entry name" value="FMN_hydac_DH_AS"/>
</dbReference>
<dbReference type="Gene3D" id="3.20.20.70">
    <property type="entry name" value="Aldolase class I"/>
    <property type="match status" value="1"/>
</dbReference>
<organism evidence="5 6">
    <name type="scientific">Aureococcus anophagefferens</name>
    <name type="common">Harmful bloom alga</name>
    <dbReference type="NCBI Taxonomy" id="44056"/>
    <lineage>
        <taxon>Eukaryota</taxon>
        <taxon>Sar</taxon>
        <taxon>Stramenopiles</taxon>
        <taxon>Ochrophyta</taxon>
        <taxon>Pelagophyceae</taxon>
        <taxon>Pelagomonadales</taxon>
        <taxon>Pelagomonadaceae</taxon>
        <taxon>Aureococcus</taxon>
    </lineage>
</organism>
<dbReference type="InterPro" id="IPR037396">
    <property type="entry name" value="FMN_HAD"/>
</dbReference>
<dbReference type="CDD" id="cd02809">
    <property type="entry name" value="alpha_hydroxyacid_oxid_FMN"/>
    <property type="match status" value="1"/>
</dbReference>
<evidence type="ECO:0000256" key="2">
    <source>
        <dbReference type="ARBA" id="ARBA00023002"/>
    </source>
</evidence>
<evidence type="ECO:0000259" key="4">
    <source>
        <dbReference type="PROSITE" id="PS51349"/>
    </source>
</evidence>
<evidence type="ECO:0000256" key="1">
    <source>
        <dbReference type="ARBA" id="ARBA00001917"/>
    </source>
</evidence>
<reference evidence="5 6" key="1">
    <citation type="submission" date="2024-03" db="EMBL/GenBank/DDBJ databases">
        <title>Aureococcus anophagefferens CCMP1851 and Kratosvirus quantuckense: Draft genome of a second virus-susceptible host strain in the model system.</title>
        <authorList>
            <person name="Chase E."/>
            <person name="Truchon A.R."/>
            <person name="Schepens W."/>
            <person name="Wilhelm S.W."/>
        </authorList>
    </citation>
    <scope>NUCLEOTIDE SEQUENCE [LARGE SCALE GENOMIC DNA]</scope>
    <source>
        <strain evidence="5 6">CCMP1851</strain>
    </source>
</reference>
<dbReference type="Pfam" id="PF01070">
    <property type="entry name" value="FMN_dh"/>
    <property type="match status" value="1"/>
</dbReference>
<comment type="similarity">
    <text evidence="3">Belongs to the FMN-dependent alpha-hydroxy acid dehydrogenase family.</text>
</comment>
<dbReference type="EMBL" id="JBBJCI010000038">
    <property type="protein sequence ID" value="KAK7250026.1"/>
    <property type="molecule type" value="Genomic_DNA"/>
</dbReference>
<evidence type="ECO:0000256" key="3">
    <source>
        <dbReference type="ARBA" id="ARBA00024042"/>
    </source>
</evidence>
<dbReference type="PROSITE" id="PS51349">
    <property type="entry name" value="FMN_HYDROXY_ACID_DH_2"/>
    <property type="match status" value="1"/>
</dbReference>
<dbReference type="InterPro" id="IPR000262">
    <property type="entry name" value="FMN-dep_DH"/>
</dbReference>
<keyword evidence="2" id="KW-0560">Oxidoreductase</keyword>
<feature type="domain" description="FMN hydroxy acid dehydrogenase" evidence="4">
    <location>
        <begin position="102"/>
        <end position="486"/>
    </location>
</feature>
<proteinExistence type="inferred from homology"/>
<dbReference type="InterPro" id="IPR013785">
    <property type="entry name" value="Aldolase_TIM"/>
</dbReference>
<dbReference type="Proteomes" id="UP001363151">
    <property type="component" value="Unassembled WGS sequence"/>
</dbReference>
<evidence type="ECO:0000313" key="6">
    <source>
        <dbReference type="Proteomes" id="UP001363151"/>
    </source>
</evidence>
<protein>
    <submittedName>
        <fullName evidence="5">Very-long-chain-(S)-2-hydroxy-acid oxidase</fullName>
    </submittedName>
</protein>
<keyword evidence="6" id="KW-1185">Reference proteome</keyword>
<dbReference type="SUPFAM" id="SSF51395">
    <property type="entry name" value="FMN-linked oxidoreductases"/>
    <property type="match status" value="1"/>
</dbReference>
<sequence length="512" mass="54950">MVLSRALRPIAARSLSTATKSAPAASATPSVGLAPPNAVEDVQVTAEATAARKQEMAKAAKAKVGGKSGWQAFVSGALDVVRPVAAAAWPTLMPIIDAPSQKRVRDAASIEDLRKAAEKRMHAMTYGYLAGGADEEIALRRSVSCYEDVELRHAVLHGVGHGETDLRTNIMGVEADLPFFVTSCAGQRMFHSDGEVATATAAAKHNVAMALSQLTTSTFEDVRGAAPNHAKILQLYVWRDRVLLKEVLDRAKEVGFTGLALTADFSWVGNRERETRTGFTVPPNYSWRQTVDAMKSPAWTYDFMSRVPYGYKAVPDADFPAESLVDFIAQQMKPEFDWKDAEWLCSEWGDTGKVALKGVARGEDAKRAVETGFDTIWVSNHGGRQLESSVAPFDVLPEVRAAVGPDVEVIMDGGVRRGLDVIKALARGADSVACGRAYLYGLAAGGEPGVDKALTILSKDCHLAMGLLGCRTVAELKERAPEILLVNQASARRQGGIFQGGQAGKVLQPCLQ</sequence>